<feature type="non-terminal residue" evidence="1">
    <location>
        <position position="1"/>
    </location>
</feature>
<accession>A0ABS9A990</accession>
<dbReference type="Proteomes" id="UP001320168">
    <property type="component" value="Unassembled WGS sequence"/>
</dbReference>
<evidence type="ECO:0000313" key="2">
    <source>
        <dbReference type="Proteomes" id="UP001320168"/>
    </source>
</evidence>
<protein>
    <submittedName>
        <fullName evidence="1">VOC family protein</fullName>
    </submittedName>
</protein>
<reference evidence="1 2" key="1">
    <citation type="journal article" date="2021" name="Front. Microbiol.">
        <title>Aerobic Denitrification and Heterotrophic Sulfur Oxidation in the Genus Halomonas Revealed by Six Novel Species Characterizations and Genome-Based Analysis.</title>
        <authorList>
            <person name="Wang L."/>
            <person name="Shao Z."/>
        </authorList>
    </citation>
    <scope>NUCLEOTIDE SEQUENCE [LARGE SCALE GENOMIC DNA]</scope>
    <source>
        <strain evidence="1 2">MCCC 1A11081</strain>
    </source>
</reference>
<proteinExistence type="predicted"/>
<keyword evidence="2" id="KW-1185">Reference proteome</keyword>
<dbReference type="Gene3D" id="3.10.180.10">
    <property type="entry name" value="2,3-Dihydroxybiphenyl 1,2-Dioxygenase, domain 1"/>
    <property type="match status" value="1"/>
</dbReference>
<organism evidence="1 2">
    <name type="scientific">Billgrantia ethanolica</name>
    <dbReference type="NCBI Taxonomy" id="2733486"/>
    <lineage>
        <taxon>Bacteria</taxon>
        <taxon>Pseudomonadati</taxon>
        <taxon>Pseudomonadota</taxon>
        <taxon>Gammaproteobacteria</taxon>
        <taxon>Oceanospirillales</taxon>
        <taxon>Halomonadaceae</taxon>
        <taxon>Billgrantia</taxon>
    </lineage>
</organism>
<dbReference type="EMBL" id="JABFTX010000041">
    <property type="protein sequence ID" value="MCE8005382.1"/>
    <property type="molecule type" value="Genomic_DNA"/>
</dbReference>
<name>A0ABS9A990_9GAMM</name>
<gene>
    <name evidence="1" type="ORF">HOP53_21405</name>
</gene>
<sequence length="33" mass="3689">FTSPDRAAAKRAFDAMMTMRKIDIAEIEAAFRG</sequence>
<comment type="caution">
    <text evidence="1">The sequence shown here is derived from an EMBL/GenBank/DDBJ whole genome shotgun (WGS) entry which is preliminary data.</text>
</comment>
<dbReference type="InterPro" id="IPR029068">
    <property type="entry name" value="Glyas_Bleomycin-R_OHBP_Dase"/>
</dbReference>
<evidence type="ECO:0000313" key="1">
    <source>
        <dbReference type="EMBL" id="MCE8005382.1"/>
    </source>
</evidence>